<name>X1E3L5_9ZZZZ</name>
<dbReference type="InterPro" id="IPR035965">
    <property type="entry name" value="PAS-like_dom_sf"/>
</dbReference>
<dbReference type="PROSITE" id="PS50112">
    <property type="entry name" value="PAS"/>
    <property type="match status" value="1"/>
</dbReference>
<sequence length="47" mass="5421">EELKNSEERLKILFDYAPDAYYISDLKGKFIDGNKAAERLAQVLSEE</sequence>
<dbReference type="SUPFAM" id="SSF55785">
    <property type="entry name" value="PYP-like sensor domain (PAS domain)"/>
    <property type="match status" value="1"/>
</dbReference>
<dbReference type="AlphaFoldDB" id="X1E3L5"/>
<dbReference type="InterPro" id="IPR000014">
    <property type="entry name" value="PAS"/>
</dbReference>
<dbReference type="Gene3D" id="3.30.450.20">
    <property type="entry name" value="PAS domain"/>
    <property type="match status" value="1"/>
</dbReference>
<evidence type="ECO:0000313" key="2">
    <source>
        <dbReference type="EMBL" id="GAH27861.1"/>
    </source>
</evidence>
<proteinExistence type="predicted"/>
<dbReference type="EMBL" id="BART01040285">
    <property type="protein sequence ID" value="GAH27861.1"/>
    <property type="molecule type" value="Genomic_DNA"/>
</dbReference>
<organism evidence="2">
    <name type="scientific">marine sediment metagenome</name>
    <dbReference type="NCBI Taxonomy" id="412755"/>
    <lineage>
        <taxon>unclassified sequences</taxon>
        <taxon>metagenomes</taxon>
        <taxon>ecological metagenomes</taxon>
    </lineage>
</organism>
<comment type="caution">
    <text evidence="2">The sequence shown here is derived from an EMBL/GenBank/DDBJ whole genome shotgun (WGS) entry which is preliminary data.</text>
</comment>
<feature type="non-terminal residue" evidence="2">
    <location>
        <position position="1"/>
    </location>
</feature>
<protein>
    <recommendedName>
        <fullName evidence="1">PAS domain-containing protein</fullName>
    </recommendedName>
</protein>
<gene>
    <name evidence="2" type="ORF">S01H4_65676</name>
</gene>
<feature type="domain" description="PAS" evidence="1">
    <location>
        <begin position="6"/>
        <end position="47"/>
    </location>
</feature>
<dbReference type="NCBIfam" id="TIGR00229">
    <property type="entry name" value="sensory_box"/>
    <property type="match status" value="1"/>
</dbReference>
<dbReference type="Pfam" id="PF13188">
    <property type="entry name" value="PAS_8"/>
    <property type="match status" value="1"/>
</dbReference>
<reference evidence="2" key="1">
    <citation type="journal article" date="2014" name="Front. Microbiol.">
        <title>High frequency of phylogenetically diverse reductive dehalogenase-homologous genes in deep subseafloor sedimentary metagenomes.</title>
        <authorList>
            <person name="Kawai M."/>
            <person name="Futagami T."/>
            <person name="Toyoda A."/>
            <person name="Takaki Y."/>
            <person name="Nishi S."/>
            <person name="Hori S."/>
            <person name="Arai W."/>
            <person name="Tsubouchi T."/>
            <person name="Morono Y."/>
            <person name="Uchiyama I."/>
            <person name="Ito T."/>
            <person name="Fujiyama A."/>
            <person name="Inagaki F."/>
            <person name="Takami H."/>
        </authorList>
    </citation>
    <scope>NUCLEOTIDE SEQUENCE</scope>
    <source>
        <strain evidence="2">Expedition CK06-06</strain>
    </source>
</reference>
<evidence type="ECO:0000259" key="1">
    <source>
        <dbReference type="PROSITE" id="PS50112"/>
    </source>
</evidence>
<accession>X1E3L5</accession>